<dbReference type="PANTHER" id="PTHR16504">
    <property type="entry name" value="5'(3')-DEOXYRIBONUCLEOTIDASE"/>
    <property type="match status" value="1"/>
</dbReference>
<dbReference type="SUPFAM" id="SSF56784">
    <property type="entry name" value="HAD-like"/>
    <property type="match status" value="1"/>
</dbReference>
<dbReference type="PANTHER" id="PTHR16504:SF4">
    <property type="entry name" value="5'(3')-DEOXYRIBONUCLEOTIDASE"/>
    <property type="match status" value="1"/>
</dbReference>
<protein>
    <submittedName>
        <fullName evidence="2">Uncharacterized protein</fullName>
    </submittedName>
</protein>
<dbReference type="InterPro" id="IPR010708">
    <property type="entry name" value="5'(3')-deoxyribonucleotidase"/>
</dbReference>
<proteinExistence type="predicted"/>
<dbReference type="GO" id="GO:0009223">
    <property type="term" value="P:pyrimidine deoxyribonucleotide catabolic process"/>
    <property type="evidence" value="ECO:0007669"/>
    <property type="project" value="TreeGrafter"/>
</dbReference>
<name>A0A7S2FHD2_9DINO</name>
<dbReference type="AlphaFoldDB" id="A0A7S2FHD2"/>
<dbReference type="Pfam" id="PF06941">
    <property type="entry name" value="NT5C"/>
    <property type="match status" value="1"/>
</dbReference>
<accession>A0A7S2FHD2</accession>
<dbReference type="Gene3D" id="1.10.40.40">
    <property type="entry name" value="Deoxyribonucleotidase, domain 2"/>
    <property type="match status" value="1"/>
</dbReference>
<reference evidence="2" key="1">
    <citation type="submission" date="2021-01" db="EMBL/GenBank/DDBJ databases">
        <authorList>
            <person name="Corre E."/>
            <person name="Pelletier E."/>
            <person name="Niang G."/>
            <person name="Scheremetjew M."/>
            <person name="Finn R."/>
            <person name="Kale V."/>
            <person name="Holt S."/>
            <person name="Cochrane G."/>
            <person name="Meng A."/>
            <person name="Brown T."/>
            <person name="Cohen L."/>
        </authorList>
    </citation>
    <scope>NUCLEOTIDE SEQUENCE</scope>
    <source>
        <strain evidence="2">CCMP2222</strain>
    </source>
</reference>
<organism evidence="2">
    <name type="scientific">Alexandrium andersonii</name>
    <dbReference type="NCBI Taxonomy" id="327968"/>
    <lineage>
        <taxon>Eukaryota</taxon>
        <taxon>Sar</taxon>
        <taxon>Alveolata</taxon>
        <taxon>Dinophyceae</taxon>
        <taxon>Gonyaulacales</taxon>
        <taxon>Pyrocystaceae</taxon>
        <taxon>Alexandrium</taxon>
    </lineage>
</organism>
<dbReference type="GO" id="GO:0008253">
    <property type="term" value="F:5'-nucleotidase activity"/>
    <property type="evidence" value="ECO:0007669"/>
    <property type="project" value="InterPro"/>
</dbReference>
<sequence>MFSSASHSAMLFPVRPLLLLRSTGLRAGVPRAMESCGPARVVLLDMDGVIADFELQFLRRWREVHPDAEWIHVEERRAHYVDMDPSGVYDTPRSHAIITTPGFYATMPPIPGVLDALKEIASEPGIEVRICTAPFGSGATAEQCEEEKRRWVTEYLGEEWLTPEKFICVKDKTGVPGDILVDDKPDPTSHWKQGKGQEPSWRHVVFTAPFNRDAPACEGKPRLDSWAGWREVLLPLLS</sequence>
<evidence type="ECO:0000256" key="1">
    <source>
        <dbReference type="PIRSR" id="PIRSR610708-1"/>
    </source>
</evidence>
<gene>
    <name evidence="2" type="ORF">AAND1436_LOCUS10572</name>
</gene>
<feature type="active site" description="Nucleophile" evidence="1">
    <location>
        <position position="45"/>
    </location>
</feature>
<dbReference type="InterPro" id="IPR036412">
    <property type="entry name" value="HAD-like_sf"/>
</dbReference>
<dbReference type="InterPro" id="IPR023214">
    <property type="entry name" value="HAD_sf"/>
</dbReference>
<dbReference type="Gene3D" id="3.40.50.1000">
    <property type="entry name" value="HAD superfamily/HAD-like"/>
    <property type="match status" value="1"/>
</dbReference>
<dbReference type="EMBL" id="HBGQ01021408">
    <property type="protein sequence ID" value="CAD9394366.1"/>
    <property type="molecule type" value="Transcribed_RNA"/>
</dbReference>
<evidence type="ECO:0000313" key="2">
    <source>
        <dbReference type="EMBL" id="CAD9394366.1"/>
    </source>
</evidence>
<feature type="active site" description="Proton donor" evidence="1">
    <location>
        <position position="47"/>
    </location>
</feature>